<dbReference type="AlphaFoldDB" id="A0A810PP58"/>
<dbReference type="SUPFAM" id="SSF57783">
    <property type="entry name" value="Zinc beta-ribbon"/>
    <property type="match status" value="1"/>
</dbReference>
<dbReference type="KEGG" id="vfa:MM35RIKEN_07810"/>
<dbReference type="GO" id="GO:0006260">
    <property type="term" value="P:DNA replication"/>
    <property type="evidence" value="ECO:0007669"/>
    <property type="project" value="InterPro"/>
</dbReference>
<name>A0A810PP58_9FIRM</name>
<protein>
    <recommendedName>
        <fullName evidence="1">YodL-like domain-containing protein</fullName>
    </recommendedName>
</protein>
<gene>
    <name evidence="2" type="ORF">MM35RIKEN_07810</name>
</gene>
<evidence type="ECO:0000259" key="1">
    <source>
        <dbReference type="Pfam" id="PF14191"/>
    </source>
</evidence>
<accession>A0A810PP58</accession>
<dbReference type="GO" id="GO:0003677">
    <property type="term" value="F:DNA binding"/>
    <property type="evidence" value="ECO:0007669"/>
    <property type="project" value="InterPro"/>
</dbReference>
<dbReference type="GO" id="GO:0008270">
    <property type="term" value="F:zinc ion binding"/>
    <property type="evidence" value="ECO:0007669"/>
    <property type="project" value="InterPro"/>
</dbReference>
<keyword evidence="3" id="KW-1185">Reference proteome</keyword>
<dbReference type="Gene3D" id="3.90.580.10">
    <property type="entry name" value="Zinc finger, CHC2-type domain"/>
    <property type="match status" value="1"/>
</dbReference>
<organism evidence="2 3">
    <name type="scientific">Vescimonas fastidiosa</name>
    <dbReference type="NCBI Taxonomy" id="2714353"/>
    <lineage>
        <taxon>Bacteria</taxon>
        <taxon>Bacillati</taxon>
        <taxon>Bacillota</taxon>
        <taxon>Clostridia</taxon>
        <taxon>Eubacteriales</taxon>
        <taxon>Oscillospiraceae</taxon>
        <taxon>Vescimonas</taxon>
    </lineage>
</organism>
<feature type="domain" description="YodL-like" evidence="1">
    <location>
        <begin position="446"/>
        <end position="551"/>
    </location>
</feature>
<dbReference type="Proteomes" id="UP000681343">
    <property type="component" value="Chromosome"/>
</dbReference>
<dbReference type="EMBL" id="AP023415">
    <property type="protein sequence ID" value="BCK78589.1"/>
    <property type="molecule type" value="Genomic_DNA"/>
</dbReference>
<reference evidence="2" key="1">
    <citation type="submission" date="2020-09" db="EMBL/GenBank/DDBJ databases">
        <title>New species isolated from human feces.</title>
        <authorList>
            <person name="Kitahara M."/>
            <person name="Shigeno Y."/>
            <person name="Shime M."/>
            <person name="Matsumoto Y."/>
            <person name="Nakamura S."/>
            <person name="Motooka D."/>
            <person name="Fukuoka S."/>
            <person name="Nishikawa H."/>
            <person name="Benno Y."/>
        </authorList>
    </citation>
    <scope>NUCLEOTIDE SEQUENCE</scope>
    <source>
        <strain evidence="2">MM35</strain>
    </source>
</reference>
<dbReference type="Pfam" id="PF14191">
    <property type="entry name" value="YodL"/>
    <property type="match status" value="1"/>
</dbReference>
<sequence length="558" mass="63192">MSQPHDFPFDITDVAELLHLRIRRPSPQGFYVDCPICNDKRGKMHINTQTDTWRCNYCDESGGMLALYAKVHSISTSAAYREISDALLNGVNLSDHAVKYPDKPKETPAEAAPVADIAVRHKTYTALLAMLTLSKEHRAHLQTVRGLPDEQIERLGYKSMPPFYMCRSLANRLLQNGHQLDGVPGFYQKDGQWTIASSTYTAGIMIPARTRQGLISGFQIRLDVPLKNEDDPPEKDGAKYIWFSSAGKPKGTSSGSPAHFVGDPNAGVVYVTEGLLKSDIAHYLMNRSFAATAGVNNMAQLEFLLKELAENGTHTIIESEDMDKYRNEAACKGALKLHELARKYGMVCRGLNWNPNYKGVDDWQLALKRNAHTKEDSRKNFRQRFMYGLCDFDAIDDDIAQWHESTECACELHEYLGLTEEEYSLFVRSSDEFEGRLLSQRQEQRFRIYQLEVSLYKVIPFAFGGIKELQKAGHEYPPAAQYSLIHDGMLHCEETESDTGRLTRIAELFGDVLPKDYRGRSVAPSDVIELYDDTGRRYFYRDTDGFCPVKFSPMLAKK</sequence>
<dbReference type="InterPro" id="IPR036977">
    <property type="entry name" value="DNA_primase_Znf_CHC2"/>
</dbReference>
<proteinExistence type="predicted"/>
<dbReference type="RefSeq" id="WP_212819501.1">
    <property type="nucleotide sequence ID" value="NZ_AP023415.1"/>
</dbReference>
<evidence type="ECO:0000313" key="3">
    <source>
        <dbReference type="Proteomes" id="UP000681343"/>
    </source>
</evidence>
<dbReference type="InterPro" id="IPR025923">
    <property type="entry name" value="YodL-like_dom"/>
</dbReference>
<evidence type="ECO:0000313" key="2">
    <source>
        <dbReference type="EMBL" id="BCK78589.1"/>
    </source>
</evidence>